<dbReference type="AlphaFoldDB" id="A0A7V5NWQ1"/>
<dbReference type="PROSITE" id="PS51257">
    <property type="entry name" value="PROKAR_LIPOPROTEIN"/>
    <property type="match status" value="1"/>
</dbReference>
<comment type="caution">
    <text evidence="1">The sequence shown here is derived from an EMBL/GenBank/DDBJ whole genome shotgun (WGS) entry which is preliminary data.</text>
</comment>
<proteinExistence type="predicted"/>
<dbReference type="EMBL" id="DROP01000032">
    <property type="protein sequence ID" value="HHI88401.1"/>
    <property type="molecule type" value="Genomic_DNA"/>
</dbReference>
<gene>
    <name evidence="1" type="ORF">ENK01_00475</name>
</gene>
<reference evidence="1" key="1">
    <citation type="journal article" date="2020" name="mSystems">
        <title>Genome- and Community-Level Interaction Insights into Carbon Utilization and Element Cycling Functions of Hydrothermarchaeota in Hydrothermal Sediment.</title>
        <authorList>
            <person name="Zhou Z."/>
            <person name="Liu Y."/>
            <person name="Xu W."/>
            <person name="Pan J."/>
            <person name="Luo Z.H."/>
            <person name="Li M."/>
        </authorList>
    </citation>
    <scope>NUCLEOTIDE SEQUENCE [LARGE SCALE GENOMIC DNA]</scope>
    <source>
        <strain evidence="1">HyVt-538</strain>
    </source>
</reference>
<accession>A0A7V5NWQ1</accession>
<dbReference type="InterPro" id="IPR021959">
    <property type="entry name" value="DUF3576"/>
</dbReference>
<dbReference type="Proteomes" id="UP000885806">
    <property type="component" value="Unassembled WGS sequence"/>
</dbReference>
<name>A0A7V5NWQ1_9PROT</name>
<protein>
    <submittedName>
        <fullName evidence="1">DUF3576 domain-containing protein</fullName>
    </submittedName>
</protein>
<evidence type="ECO:0000313" key="1">
    <source>
        <dbReference type="EMBL" id="HHI88401.1"/>
    </source>
</evidence>
<dbReference type="Pfam" id="PF12100">
    <property type="entry name" value="DUF3576"/>
    <property type="match status" value="1"/>
</dbReference>
<sequence>MSSVLTKIVITGVLALGMGSGLGGCGTVKKILPGGKSKVQAKGGTHVKARKAAPRMGVNEFLWRASLETLNFMPLKEVDPFGGVILTDWYANPQVPNERFKANVYILDTNLRADALKVSIFKQVNDGSGWRDANVDGDTSRTIENSILTRARELYIASVDNR</sequence>
<organism evidence="1">
    <name type="scientific">Hellea balneolensis</name>
    <dbReference type="NCBI Taxonomy" id="287478"/>
    <lineage>
        <taxon>Bacteria</taxon>
        <taxon>Pseudomonadati</taxon>
        <taxon>Pseudomonadota</taxon>
        <taxon>Alphaproteobacteria</taxon>
        <taxon>Maricaulales</taxon>
        <taxon>Robiginitomaculaceae</taxon>
        <taxon>Hellea</taxon>
    </lineage>
</organism>